<protein>
    <submittedName>
        <fullName evidence="2">Uncharacterized protein</fullName>
    </submittedName>
</protein>
<proteinExistence type="predicted"/>
<accession>A0A1B6PGB1</accession>
<dbReference type="Proteomes" id="UP000000768">
    <property type="component" value="Chromosome 7"/>
</dbReference>
<reference evidence="3" key="2">
    <citation type="journal article" date="2018" name="Plant J.">
        <title>The Sorghum bicolor reference genome: improved assembly, gene annotations, a transcriptome atlas, and signatures of genome organization.</title>
        <authorList>
            <person name="McCormick R.F."/>
            <person name="Truong S.K."/>
            <person name="Sreedasyam A."/>
            <person name="Jenkins J."/>
            <person name="Shu S."/>
            <person name="Sims D."/>
            <person name="Kennedy M."/>
            <person name="Amirebrahimi M."/>
            <person name="Weers B.D."/>
            <person name="McKinley B."/>
            <person name="Mattison A."/>
            <person name="Morishige D.T."/>
            <person name="Grimwood J."/>
            <person name="Schmutz J."/>
            <person name="Mullet J.E."/>
        </authorList>
    </citation>
    <scope>NUCLEOTIDE SEQUENCE [LARGE SCALE GENOMIC DNA]</scope>
    <source>
        <strain evidence="3">cv. BTx623</strain>
    </source>
</reference>
<organism evidence="2 3">
    <name type="scientific">Sorghum bicolor</name>
    <name type="common">Sorghum</name>
    <name type="synonym">Sorghum vulgare</name>
    <dbReference type="NCBI Taxonomy" id="4558"/>
    <lineage>
        <taxon>Eukaryota</taxon>
        <taxon>Viridiplantae</taxon>
        <taxon>Streptophyta</taxon>
        <taxon>Embryophyta</taxon>
        <taxon>Tracheophyta</taxon>
        <taxon>Spermatophyta</taxon>
        <taxon>Magnoliopsida</taxon>
        <taxon>Liliopsida</taxon>
        <taxon>Poales</taxon>
        <taxon>Poaceae</taxon>
        <taxon>PACMAD clade</taxon>
        <taxon>Panicoideae</taxon>
        <taxon>Andropogonodae</taxon>
        <taxon>Andropogoneae</taxon>
        <taxon>Sorghinae</taxon>
        <taxon>Sorghum</taxon>
    </lineage>
</organism>
<evidence type="ECO:0000313" key="3">
    <source>
        <dbReference type="Proteomes" id="UP000000768"/>
    </source>
</evidence>
<dbReference type="OMA" id="MSGWAPA"/>
<name>A0A1B6PGB1_SORBI</name>
<reference evidence="2 3" key="1">
    <citation type="journal article" date="2009" name="Nature">
        <title>The Sorghum bicolor genome and the diversification of grasses.</title>
        <authorList>
            <person name="Paterson A.H."/>
            <person name="Bowers J.E."/>
            <person name="Bruggmann R."/>
            <person name="Dubchak I."/>
            <person name="Grimwood J."/>
            <person name="Gundlach H."/>
            <person name="Haberer G."/>
            <person name="Hellsten U."/>
            <person name="Mitros T."/>
            <person name="Poliakov A."/>
            <person name="Schmutz J."/>
            <person name="Spannagl M."/>
            <person name="Tang H."/>
            <person name="Wang X."/>
            <person name="Wicker T."/>
            <person name="Bharti A.K."/>
            <person name="Chapman J."/>
            <person name="Feltus F.A."/>
            <person name="Gowik U."/>
            <person name="Grigoriev I.V."/>
            <person name="Lyons E."/>
            <person name="Maher C.A."/>
            <person name="Martis M."/>
            <person name="Narechania A."/>
            <person name="Otillar R.P."/>
            <person name="Penning B.W."/>
            <person name="Salamov A.A."/>
            <person name="Wang Y."/>
            <person name="Zhang L."/>
            <person name="Carpita N.C."/>
            <person name="Freeling M."/>
            <person name="Gingle A.R."/>
            <person name="Hash C.T."/>
            <person name="Keller B."/>
            <person name="Klein P."/>
            <person name="Kresovich S."/>
            <person name="McCann M.C."/>
            <person name="Ming R."/>
            <person name="Peterson D.G."/>
            <person name="Mehboob-ur-Rahman"/>
            <person name="Ware D."/>
            <person name="Westhoff P."/>
            <person name="Mayer K.F."/>
            <person name="Messing J."/>
            <person name="Rokhsar D.S."/>
        </authorList>
    </citation>
    <scope>NUCLEOTIDE SEQUENCE [LARGE SCALE GENOMIC DNA]</scope>
    <source>
        <strain evidence="3">cv. BTx623</strain>
    </source>
</reference>
<dbReference type="EMBL" id="CM000766">
    <property type="protein sequence ID" value="KXG24657.1"/>
    <property type="molecule type" value="Genomic_DNA"/>
</dbReference>
<keyword evidence="3" id="KW-1185">Reference proteome</keyword>
<evidence type="ECO:0000256" key="1">
    <source>
        <dbReference type="SAM" id="SignalP"/>
    </source>
</evidence>
<gene>
    <name evidence="2" type="ORF">SORBI_3007G069300</name>
</gene>
<keyword evidence="1" id="KW-0732">Signal</keyword>
<dbReference type="Gramene" id="KXG24657">
    <property type="protein sequence ID" value="KXG24657"/>
    <property type="gene ID" value="SORBI_3007G069300"/>
</dbReference>
<evidence type="ECO:0000313" key="2">
    <source>
        <dbReference type="EMBL" id="KXG24657.1"/>
    </source>
</evidence>
<feature type="signal peptide" evidence="1">
    <location>
        <begin position="1"/>
        <end position="26"/>
    </location>
</feature>
<sequence length="75" mass="7978">MMSGWAPAAYYTLVLLLLLVLGVVTAQSSNGGVGRSRRQEEQAVSEVSFGNLAHASSPMESIGKLLSALIYTYCL</sequence>
<dbReference type="InParanoid" id="A0A1B6PGB1"/>
<feature type="chain" id="PRO_5008588803" evidence="1">
    <location>
        <begin position="27"/>
        <end position="75"/>
    </location>
</feature>
<dbReference type="AlphaFoldDB" id="A0A1B6PGB1"/>